<sequence>MRNNCAAEGIDTDDDDDELCVEHPLVVVELPPLLNGCRDDDDLIFIIIVADLFTSKQLALGDVIIFDRTMFGDDFVRSLLNAIME</sequence>
<keyword evidence="2" id="KW-1185">Reference proteome</keyword>
<comment type="caution">
    <text evidence="1">The sequence shown here is derived from an EMBL/GenBank/DDBJ whole genome shotgun (WGS) entry which is preliminary data.</text>
</comment>
<proteinExistence type="predicted"/>
<organism evidence="1 2">
    <name type="scientific">Euroglyphus maynei</name>
    <name type="common">Mayne's house dust mite</name>
    <dbReference type="NCBI Taxonomy" id="6958"/>
    <lineage>
        <taxon>Eukaryota</taxon>
        <taxon>Metazoa</taxon>
        <taxon>Ecdysozoa</taxon>
        <taxon>Arthropoda</taxon>
        <taxon>Chelicerata</taxon>
        <taxon>Arachnida</taxon>
        <taxon>Acari</taxon>
        <taxon>Acariformes</taxon>
        <taxon>Sarcoptiformes</taxon>
        <taxon>Astigmata</taxon>
        <taxon>Psoroptidia</taxon>
        <taxon>Analgoidea</taxon>
        <taxon>Pyroglyphidae</taxon>
        <taxon>Pyroglyphinae</taxon>
        <taxon>Euroglyphus</taxon>
    </lineage>
</organism>
<reference evidence="1 2" key="1">
    <citation type="submission" date="2017-03" db="EMBL/GenBank/DDBJ databases">
        <title>Genome Survey of Euroglyphus maynei.</title>
        <authorList>
            <person name="Arlian L.G."/>
            <person name="Morgan M.S."/>
            <person name="Rider S.D."/>
        </authorList>
    </citation>
    <scope>NUCLEOTIDE SEQUENCE [LARGE SCALE GENOMIC DNA]</scope>
    <source>
        <strain evidence="1">Arlian Lab</strain>
        <tissue evidence="1">Whole body</tissue>
    </source>
</reference>
<evidence type="ECO:0000313" key="2">
    <source>
        <dbReference type="Proteomes" id="UP000194236"/>
    </source>
</evidence>
<protein>
    <submittedName>
        <fullName evidence="1">Uncharacterized protein</fullName>
    </submittedName>
</protein>
<accession>A0A1Y3B173</accession>
<dbReference type="EMBL" id="MUJZ01046475">
    <property type="protein sequence ID" value="OTF74559.1"/>
    <property type="molecule type" value="Genomic_DNA"/>
</dbReference>
<dbReference type="Proteomes" id="UP000194236">
    <property type="component" value="Unassembled WGS sequence"/>
</dbReference>
<name>A0A1Y3B173_EURMA</name>
<evidence type="ECO:0000313" key="1">
    <source>
        <dbReference type="EMBL" id="OTF74559.1"/>
    </source>
</evidence>
<gene>
    <name evidence="1" type="ORF">BLA29_005480</name>
</gene>
<dbReference type="AlphaFoldDB" id="A0A1Y3B173"/>